<gene>
    <name evidence="2" type="ORF">N7476_008213</name>
</gene>
<dbReference type="Proteomes" id="UP001147746">
    <property type="component" value="Unassembled WGS sequence"/>
</dbReference>
<evidence type="ECO:0000313" key="2">
    <source>
        <dbReference type="EMBL" id="KAJ5307557.1"/>
    </source>
</evidence>
<keyword evidence="3" id="KW-1185">Reference proteome</keyword>
<evidence type="ECO:0000313" key="3">
    <source>
        <dbReference type="Proteomes" id="UP001147746"/>
    </source>
</evidence>
<feature type="region of interest" description="Disordered" evidence="1">
    <location>
        <begin position="1"/>
        <end position="59"/>
    </location>
</feature>
<name>A0A9W9PR86_9EURO</name>
<organism evidence="2 3">
    <name type="scientific">Penicillium atrosanguineum</name>
    <dbReference type="NCBI Taxonomy" id="1132637"/>
    <lineage>
        <taxon>Eukaryota</taxon>
        <taxon>Fungi</taxon>
        <taxon>Dikarya</taxon>
        <taxon>Ascomycota</taxon>
        <taxon>Pezizomycotina</taxon>
        <taxon>Eurotiomycetes</taxon>
        <taxon>Eurotiomycetidae</taxon>
        <taxon>Eurotiales</taxon>
        <taxon>Aspergillaceae</taxon>
        <taxon>Penicillium</taxon>
    </lineage>
</organism>
<dbReference type="EMBL" id="JAPZBO010000008">
    <property type="protein sequence ID" value="KAJ5307557.1"/>
    <property type="molecule type" value="Genomic_DNA"/>
</dbReference>
<feature type="compositionally biased region" description="Low complexity" evidence="1">
    <location>
        <begin position="415"/>
        <end position="426"/>
    </location>
</feature>
<sequence>MEGRRSNFPKKENPKKVQSKKSKKQYWSEGDESEDRADDKSQISTPLRHKGGGGNKGRQLVRWDDDLDILLLMTLQAVCTKNGLKLPWDKVARAMGAKFTEGAIVQHLSKLRVKRLSQDKPVPQLQGRGSGGGKVGLNQRKAIDDSEDESRDSIGNESDVDNVNRHAPKGAQSKPKSKKPKKPSAKGDKITGRRKRKVEFQSESDVKCADAPVLRFGHGELTKASSLSHADDREDLDGFEEPPKNKVTFESTSSKYIARFSLKKSSILKLQFEEAMKEEAMKKKAKLMAPPTKRQRVFEDPIDGSYPDVPPAWSGDTMHMAHSRVPSLLDDDNKLDLESQIFRDPRLGHLELMAPPGMYDEDSQRRFPSNPTNSGVLARSQQPVSLRGPYQTLGPVIPGYHGHLQSPRVSRIVTSSGSSLSASNISYGYPPLDRKIPRQQTPQGQSLSPELIDPRILDNPMVPRKSSDDSDSDGLFVKQDPMPEDSEPRFKEEEDGW</sequence>
<feature type="region of interest" description="Disordered" evidence="1">
    <location>
        <begin position="361"/>
        <end position="382"/>
    </location>
</feature>
<feature type="compositionally biased region" description="Basic and acidic residues" evidence="1">
    <location>
        <begin position="486"/>
        <end position="497"/>
    </location>
</feature>
<feature type="region of interest" description="Disordered" evidence="1">
    <location>
        <begin position="283"/>
        <end position="310"/>
    </location>
</feature>
<reference evidence="2" key="1">
    <citation type="submission" date="2022-12" db="EMBL/GenBank/DDBJ databases">
        <authorList>
            <person name="Petersen C."/>
        </authorList>
    </citation>
    <scope>NUCLEOTIDE SEQUENCE</scope>
    <source>
        <strain evidence="2">IBT 21472</strain>
    </source>
</reference>
<evidence type="ECO:0000256" key="1">
    <source>
        <dbReference type="SAM" id="MobiDB-lite"/>
    </source>
</evidence>
<feature type="region of interest" description="Disordered" evidence="1">
    <location>
        <begin position="224"/>
        <end position="245"/>
    </location>
</feature>
<protein>
    <recommendedName>
        <fullName evidence="4">Myb-like domain-containing protein</fullName>
    </recommendedName>
</protein>
<feature type="region of interest" description="Disordered" evidence="1">
    <location>
        <begin position="115"/>
        <end position="204"/>
    </location>
</feature>
<feature type="compositionally biased region" description="Basic and acidic residues" evidence="1">
    <location>
        <begin position="1"/>
        <end position="15"/>
    </location>
</feature>
<feature type="compositionally biased region" description="Polar residues" evidence="1">
    <location>
        <begin position="438"/>
        <end position="448"/>
    </location>
</feature>
<dbReference type="AlphaFoldDB" id="A0A9W9PR86"/>
<evidence type="ECO:0008006" key="4">
    <source>
        <dbReference type="Google" id="ProtNLM"/>
    </source>
</evidence>
<comment type="caution">
    <text evidence="2">The sequence shown here is derived from an EMBL/GenBank/DDBJ whole genome shotgun (WGS) entry which is preliminary data.</text>
</comment>
<reference evidence="2" key="2">
    <citation type="journal article" date="2023" name="IMA Fungus">
        <title>Comparative genomic study of the Penicillium genus elucidates a diverse pangenome and 15 lateral gene transfer events.</title>
        <authorList>
            <person name="Petersen C."/>
            <person name="Sorensen T."/>
            <person name="Nielsen M.R."/>
            <person name="Sondergaard T.E."/>
            <person name="Sorensen J.L."/>
            <person name="Fitzpatrick D.A."/>
            <person name="Frisvad J.C."/>
            <person name="Nielsen K.L."/>
        </authorList>
    </citation>
    <scope>NUCLEOTIDE SEQUENCE</scope>
    <source>
        <strain evidence="2">IBT 21472</strain>
    </source>
</reference>
<feature type="compositionally biased region" description="Polar residues" evidence="1">
    <location>
        <begin position="366"/>
        <end position="382"/>
    </location>
</feature>
<feature type="compositionally biased region" description="Basic residues" evidence="1">
    <location>
        <begin position="175"/>
        <end position="184"/>
    </location>
</feature>
<proteinExistence type="predicted"/>
<feature type="region of interest" description="Disordered" evidence="1">
    <location>
        <begin position="415"/>
        <end position="497"/>
    </location>
</feature>
<accession>A0A9W9PR86</accession>